<dbReference type="Proteomes" id="UP000836402">
    <property type="component" value="Unassembled WGS sequence"/>
</dbReference>
<evidence type="ECO:0000256" key="4">
    <source>
        <dbReference type="ARBA" id="ARBA00023128"/>
    </source>
</evidence>
<comment type="similarity">
    <text evidence="2">Belongs to the ATP12 family.</text>
</comment>
<proteinExistence type="inferred from homology"/>
<name>A0A177VDJ3_9BASI</name>
<dbReference type="Gene3D" id="1.10.3580.10">
    <property type="entry name" value="ATP12 ATPase"/>
    <property type="match status" value="1"/>
</dbReference>
<dbReference type="EMBL" id="CAJHJG010005036">
    <property type="protein sequence ID" value="CAD6947124.1"/>
    <property type="molecule type" value="Genomic_DNA"/>
</dbReference>
<dbReference type="InterPro" id="IPR042272">
    <property type="entry name" value="ATP12_ATP_synth-F1-assembly_N"/>
</dbReference>
<dbReference type="SUPFAM" id="SSF160909">
    <property type="entry name" value="ATP12-like"/>
    <property type="match status" value="1"/>
</dbReference>
<dbReference type="GO" id="GO:0005739">
    <property type="term" value="C:mitochondrion"/>
    <property type="evidence" value="ECO:0007669"/>
    <property type="project" value="UniProtKB-SubCell"/>
</dbReference>
<reference evidence="6" key="3">
    <citation type="submission" date="2020-10" db="EMBL/GenBank/DDBJ databases">
        <authorList>
            <person name="Sedaghatjoo S."/>
        </authorList>
    </citation>
    <scope>NUCLEOTIDE SEQUENCE</scope>
    <source>
        <strain evidence="6">AZH3</strain>
    </source>
</reference>
<evidence type="ECO:0000256" key="3">
    <source>
        <dbReference type="ARBA" id="ARBA00022946"/>
    </source>
</evidence>
<dbReference type="Proteomes" id="UP000077671">
    <property type="component" value="Unassembled WGS sequence"/>
</dbReference>
<dbReference type="InterPro" id="IPR023335">
    <property type="entry name" value="ATP12_ortho_dom_sf"/>
</dbReference>
<protein>
    <recommendedName>
        <fullName evidence="10">ATP synthase mitochondrial F1 complex assembly factor 2</fullName>
    </recommendedName>
</protein>
<evidence type="ECO:0000256" key="1">
    <source>
        <dbReference type="ARBA" id="ARBA00004173"/>
    </source>
</evidence>
<reference evidence="7" key="1">
    <citation type="submission" date="2016-04" db="EMBL/GenBank/DDBJ databases">
        <authorList>
            <person name="Nguyen H.D."/>
            <person name="Kesanakurti P."/>
            <person name="Cullis J."/>
            <person name="Levesque C.A."/>
            <person name="Hambleton S."/>
        </authorList>
    </citation>
    <scope>NUCLEOTIDE SEQUENCE</scope>
    <source>
        <strain evidence="7">DAOMC 238032</strain>
    </source>
</reference>
<keyword evidence="5" id="KW-0143">Chaperone</keyword>
<dbReference type="Gene3D" id="3.30.2180.10">
    <property type="entry name" value="ATP12-like"/>
    <property type="match status" value="1"/>
</dbReference>
<evidence type="ECO:0000256" key="2">
    <source>
        <dbReference type="ARBA" id="ARBA00008231"/>
    </source>
</evidence>
<dbReference type="PANTHER" id="PTHR21013">
    <property type="entry name" value="ATP SYNTHASE MITOCHONDRIAL F1 COMPLEX ASSEMBLY FACTOR 2/ATP12 PROTEIN, MITOCHONDRIAL PRECURSOR"/>
    <property type="match status" value="1"/>
</dbReference>
<sequence>MLLSISTSRSLLRSASALSAPSIGPASLSCSYSSRRRSALPAASRLFSTARTATDQPKQRGVPANASDAAERTLQRFWRNVSVQLHPATNLPAHYTIHLDQRALRTPSANVLRIPADQGLLAGLIAQEWHEQRTVLKPHALPLTSLVARSIDGLSSDSVRKGVCEGLLHYLDTDTILFHEDEPHQLVRLQDERWQPLLDWASNHFNQPITIYKSLFNTSQPEPTRAAFLAHILTLPPLRLAAFERAVLSSKSFLIALGLLEGKLSVDDAGRAAEVEVASQIERWGEVEDTHDVDYHDIRRQLGSVSIVLAPPVK</sequence>
<evidence type="ECO:0000256" key="5">
    <source>
        <dbReference type="ARBA" id="ARBA00023186"/>
    </source>
</evidence>
<evidence type="ECO:0008006" key="10">
    <source>
        <dbReference type="Google" id="ProtNLM"/>
    </source>
</evidence>
<organism evidence="7 8">
    <name type="scientific">Tilletia caries</name>
    <name type="common">wheat bunt fungus</name>
    <dbReference type="NCBI Taxonomy" id="13290"/>
    <lineage>
        <taxon>Eukaryota</taxon>
        <taxon>Fungi</taxon>
        <taxon>Dikarya</taxon>
        <taxon>Basidiomycota</taxon>
        <taxon>Ustilaginomycotina</taxon>
        <taxon>Exobasidiomycetes</taxon>
        <taxon>Tilletiales</taxon>
        <taxon>Tilletiaceae</taxon>
        <taxon>Tilletia</taxon>
    </lineage>
</organism>
<dbReference type="InterPro" id="IPR011419">
    <property type="entry name" value="ATP12_ATP_synth-F1-assembly"/>
</dbReference>
<comment type="subcellular location">
    <subcellularLocation>
        <location evidence="1">Mitochondrion</location>
    </subcellularLocation>
</comment>
<comment type="caution">
    <text evidence="7">The sequence shown here is derived from an EMBL/GenBank/DDBJ whole genome shotgun (WGS) entry which is preliminary data.</text>
</comment>
<evidence type="ECO:0000313" key="8">
    <source>
        <dbReference type="Proteomes" id="UP000077671"/>
    </source>
</evidence>
<dbReference type="EMBL" id="LWDD02000396">
    <property type="protein sequence ID" value="KAE8261226.1"/>
    <property type="molecule type" value="Genomic_DNA"/>
</dbReference>
<dbReference type="AlphaFoldDB" id="A0A177VDJ3"/>
<evidence type="ECO:0000313" key="9">
    <source>
        <dbReference type="Proteomes" id="UP000836402"/>
    </source>
</evidence>
<keyword evidence="4" id="KW-0496">Mitochondrion</keyword>
<dbReference type="Pfam" id="PF07542">
    <property type="entry name" value="ATP12"/>
    <property type="match status" value="1"/>
</dbReference>
<dbReference type="GO" id="GO:0033615">
    <property type="term" value="P:mitochondrial proton-transporting ATP synthase complex assembly"/>
    <property type="evidence" value="ECO:0007669"/>
    <property type="project" value="TreeGrafter"/>
</dbReference>
<evidence type="ECO:0000313" key="7">
    <source>
        <dbReference type="EMBL" id="KAE8261226.1"/>
    </source>
</evidence>
<dbReference type="PANTHER" id="PTHR21013:SF10">
    <property type="entry name" value="ATP SYNTHASE MITOCHONDRIAL F1 COMPLEX ASSEMBLY FACTOR 2"/>
    <property type="match status" value="1"/>
</dbReference>
<keyword evidence="3" id="KW-0809">Transit peptide</keyword>
<reference evidence="7" key="2">
    <citation type="journal article" date="2019" name="IMA Fungus">
        <title>Genome sequencing and comparison of five Tilletia species to identify candidate genes for the detection of regulated species infecting wheat.</title>
        <authorList>
            <person name="Nguyen H.D.T."/>
            <person name="Sultana T."/>
            <person name="Kesanakurti P."/>
            <person name="Hambleton S."/>
        </authorList>
    </citation>
    <scope>NUCLEOTIDE SEQUENCE</scope>
    <source>
        <strain evidence="7">DAOMC 238032</strain>
    </source>
</reference>
<accession>A0A177VDJ3</accession>
<keyword evidence="9" id="KW-1185">Reference proteome</keyword>
<gene>
    <name evidence="7" type="ORF">A4X03_0g3443</name>
    <name evidence="6" type="ORF">JKIAZH3_G2517</name>
</gene>
<evidence type="ECO:0000313" key="6">
    <source>
        <dbReference type="EMBL" id="CAD6947124.1"/>
    </source>
</evidence>